<dbReference type="InterPro" id="IPR020036">
    <property type="entry name" value="PseH"/>
</dbReference>
<reference evidence="1 2" key="1">
    <citation type="submission" date="2014-08" db="EMBL/GenBank/DDBJ databases">
        <title>Comparative genomics of the Paenibacillus odorifer group.</title>
        <authorList>
            <person name="den Bakker H.C."/>
            <person name="Tsai Y.-C."/>
            <person name="Martin N."/>
            <person name="Korlach J."/>
            <person name="Wiedmann M."/>
        </authorList>
    </citation>
    <scope>NUCLEOTIDE SEQUENCE [LARGE SCALE GENOMIC DNA]</scope>
    <source>
        <strain evidence="1 2">DSM 15220</strain>
    </source>
</reference>
<dbReference type="Gene3D" id="3.40.630.30">
    <property type="match status" value="1"/>
</dbReference>
<dbReference type="NCBIfam" id="TIGR03585">
    <property type="entry name" value="PseH"/>
    <property type="match status" value="1"/>
</dbReference>
<evidence type="ECO:0000313" key="1">
    <source>
        <dbReference type="EMBL" id="AIQ66440.1"/>
    </source>
</evidence>
<dbReference type="SUPFAM" id="SSF55729">
    <property type="entry name" value="Acyl-CoA N-acyltransferases (Nat)"/>
    <property type="match status" value="1"/>
</dbReference>
<dbReference type="eggNOG" id="COG1670">
    <property type="taxonomic scope" value="Bacteria"/>
</dbReference>
<keyword evidence="2" id="KW-1185">Reference proteome</keyword>
<dbReference type="AlphaFoldDB" id="A0A089M241"/>
<accession>A0A089M241</accession>
<organism evidence="1 2">
    <name type="scientific">Paenibacillus graminis</name>
    <dbReference type="NCBI Taxonomy" id="189425"/>
    <lineage>
        <taxon>Bacteria</taxon>
        <taxon>Bacillati</taxon>
        <taxon>Bacillota</taxon>
        <taxon>Bacilli</taxon>
        <taxon>Bacillales</taxon>
        <taxon>Paenibacillaceae</taxon>
        <taxon>Paenibacillus</taxon>
    </lineage>
</organism>
<protein>
    <recommendedName>
        <fullName evidence="3">N-acetyltransferase domain-containing protein</fullName>
    </recommendedName>
</protein>
<dbReference type="InterPro" id="IPR016181">
    <property type="entry name" value="Acyl_CoA_acyltransferase"/>
</dbReference>
<dbReference type="EMBL" id="CP009287">
    <property type="protein sequence ID" value="AIQ66440.1"/>
    <property type="molecule type" value="Genomic_DNA"/>
</dbReference>
<proteinExistence type="predicted"/>
<dbReference type="PANTHER" id="PTHR43415:SF3">
    <property type="entry name" value="GNAT-FAMILY ACETYLTRANSFERASE"/>
    <property type="match status" value="1"/>
</dbReference>
<gene>
    <name evidence="1" type="ORF">PGRAT_01320</name>
</gene>
<evidence type="ECO:0000313" key="2">
    <source>
        <dbReference type="Proteomes" id="UP000029500"/>
    </source>
</evidence>
<sequence length="190" mass="22503">MADINDYKLENLGQKDLKLVWEWRNADYIRPFMMNDDFIPLEDHFRWFETVEKDANKLVKLCLYKETPIGVVNFSQIDPKNKTCEWGFYIGDKTCPRWSGKVMGILALDLIFKERHMRKCCAQILDFNSKSLAYHTKLGFAEEGRLIKQILQNNKYADVVFMGIFKEQWEKQSEFLKEEVVKANEGNNDR</sequence>
<dbReference type="OrthoDB" id="9795206at2"/>
<dbReference type="Pfam" id="PF13420">
    <property type="entry name" value="Acetyltransf_4"/>
    <property type="match status" value="1"/>
</dbReference>
<dbReference type="PANTHER" id="PTHR43415">
    <property type="entry name" value="SPERMIDINE N(1)-ACETYLTRANSFERASE"/>
    <property type="match status" value="1"/>
</dbReference>
<dbReference type="STRING" id="189425.PGRAT_01320"/>
<dbReference type="HOGENOM" id="CLU_013985_3_2_9"/>
<dbReference type="RefSeq" id="WP_025703196.1">
    <property type="nucleotide sequence ID" value="NZ_CP009287.1"/>
</dbReference>
<dbReference type="Proteomes" id="UP000029500">
    <property type="component" value="Chromosome"/>
</dbReference>
<name>A0A089M241_9BACL</name>
<evidence type="ECO:0008006" key="3">
    <source>
        <dbReference type="Google" id="ProtNLM"/>
    </source>
</evidence>
<dbReference type="KEGG" id="pgm:PGRAT_01320"/>